<name>A0ABX7K9J9_9SPHN</name>
<evidence type="ECO:0000259" key="7">
    <source>
        <dbReference type="SMART" id="SM00829"/>
    </source>
</evidence>
<comment type="similarity">
    <text evidence="2 6">Belongs to the zinc-containing alcohol dehydrogenase family.</text>
</comment>
<dbReference type="InterPro" id="IPR011032">
    <property type="entry name" value="GroES-like_sf"/>
</dbReference>
<feature type="domain" description="Enoyl reductase (ER)" evidence="7">
    <location>
        <begin position="14"/>
        <end position="368"/>
    </location>
</feature>
<accession>A0ABX7K9J9</accession>
<reference evidence="8 9" key="1">
    <citation type="submission" date="2020-09" db="EMBL/GenBank/DDBJ databases">
        <title>Complete genome sequence of altererythrobacter flavus SS-21NJ, isolated from Dongying oil sludge in Shandong province.</title>
        <authorList>
            <person name="Sun S."/>
            <person name="Zhang Z."/>
        </authorList>
    </citation>
    <scope>NUCLEOTIDE SEQUENCE [LARGE SCALE GENOMIC DNA]</scope>
    <source>
        <strain evidence="8 9">SS-21NJ</strain>
    </source>
</reference>
<dbReference type="InterPro" id="IPR020843">
    <property type="entry name" value="ER"/>
</dbReference>
<dbReference type="CDD" id="cd08278">
    <property type="entry name" value="benzyl_alcohol_DH"/>
    <property type="match status" value="1"/>
</dbReference>
<keyword evidence="5" id="KW-0560">Oxidoreductase</keyword>
<dbReference type="InterPro" id="IPR002328">
    <property type="entry name" value="ADH_Zn_CS"/>
</dbReference>
<sequence length="372" mass="39067">MTGAKIIEAAVVPGPGKPFEMHKLQLEEPRNDEVLVRIAGVGLCHTDIVAQHGVFGHTGPAVFGHEGSGIVEAVGDGISEFRAGDRVAISFRSCGVCAQCEDGYPSYCQLMPQLNFAGCRPDGSMALRSGDCDVHSNFFGQSSFATHALTYARNLVKVPDDLALELMGPLGCGVQTGAGAVMRSMACTAGSSLVIAGGGAVGLSAVMGAAIRKCAQIVVIEPYAERRQLALEFGATHVIDPMQETDLAPCIRDILPTGANFAFDTTGRTDTLVALIASLAPRGLLGMVGVAKSGTTLPAEVNKMTASGHRVMGIIEGDSDPSVFIPELMAHHRAGRLPFDRMIKTYPLSKIEDAIRDQHEGRCIKAVLIPGS</sequence>
<dbReference type="Proteomes" id="UP000663637">
    <property type="component" value="Chromosome"/>
</dbReference>
<dbReference type="InterPro" id="IPR013154">
    <property type="entry name" value="ADH-like_N"/>
</dbReference>
<evidence type="ECO:0000256" key="1">
    <source>
        <dbReference type="ARBA" id="ARBA00001947"/>
    </source>
</evidence>
<evidence type="ECO:0000256" key="4">
    <source>
        <dbReference type="ARBA" id="ARBA00022833"/>
    </source>
</evidence>
<keyword evidence="3 6" id="KW-0479">Metal-binding</keyword>
<dbReference type="InterPro" id="IPR013149">
    <property type="entry name" value="ADH-like_C"/>
</dbReference>
<evidence type="ECO:0000256" key="2">
    <source>
        <dbReference type="ARBA" id="ARBA00008072"/>
    </source>
</evidence>
<dbReference type="Gene3D" id="3.90.180.10">
    <property type="entry name" value="Medium-chain alcohol dehydrogenases, catalytic domain"/>
    <property type="match status" value="1"/>
</dbReference>
<proteinExistence type="inferred from homology"/>
<dbReference type="Pfam" id="PF08240">
    <property type="entry name" value="ADH_N"/>
    <property type="match status" value="1"/>
</dbReference>
<dbReference type="InterPro" id="IPR036291">
    <property type="entry name" value="NAD(P)-bd_dom_sf"/>
</dbReference>
<evidence type="ECO:0000256" key="5">
    <source>
        <dbReference type="ARBA" id="ARBA00023002"/>
    </source>
</evidence>
<dbReference type="PANTHER" id="PTHR43350:SF2">
    <property type="entry name" value="GROES-LIKE ZINC-BINDING ALCOHOL DEHYDROGENASE FAMILY PROTEIN"/>
    <property type="match status" value="1"/>
</dbReference>
<dbReference type="EMBL" id="CP061510">
    <property type="protein sequence ID" value="QSB44508.1"/>
    <property type="molecule type" value="Genomic_DNA"/>
</dbReference>
<dbReference type="PANTHER" id="PTHR43350">
    <property type="entry name" value="NAD-DEPENDENT ALCOHOL DEHYDROGENASE"/>
    <property type="match status" value="1"/>
</dbReference>
<comment type="cofactor">
    <cofactor evidence="1 6">
        <name>Zn(2+)</name>
        <dbReference type="ChEBI" id="CHEBI:29105"/>
    </cofactor>
</comment>
<keyword evidence="9" id="KW-1185">Reference proteome</keyword>
<evidence type="ECO:0000256" key="6">
    <source>
        <dbReference type="RuleBase" id="RU361277"/>
    </source>
</evidence>
<evidence type="ECO:0000256" key="3">
    <source>
        <dbReference type="ARBA" id="ARBA00022723"/>
    </source>
</evidence>
<evidence type="ECO:0000313" key="8">
    <source>
        <dbReference type="EMBL" id="QSB44508.1"/>
    </source>
</evidence>
<evidence type="ECO:0000313" key="9">
    <source>
        <dbReference type="Proteomes" id="UP000663637"/>
    </source>
</evidence>
<organism evidence="8 9">
    <name type="scientific">Tsuneonella flava</name>
    <dbReference type="NCBI Taxonomy" id="2055955"/>
    <lineage>
        <taxon>Bacteria</taxon>
        <taxon>Pseudomonadati</taxon>
        <taxon>Pseudomonadota</taxon>
        <taxon>Alphaproteobacteria</taxon>
        <taxon>Sphingomonadales</taxon>
        <taxon>Erythrobacteraceae</taxon>
        <taxon>Tsuneonella</taxon>
    </lineage>
</organism>
<dbReference type="PROSITE" id="PS00059">
    <property type="entry name" value="ADH_ZINC"/>
    <property type="match status" value="1"/>
</dbReference>
<protein>
    <submittedName>
        <fullName evidence="8">NAD(P)-dependent alcohol dehydrogenase</fullName>
    </submittedName>
</protein>
<dbReference type="SUPFAM" id="SSF51735">
    <property type="entry name" value="NAD(P)-binding Rossmann-fold domains"/>
    <property type="match status" value="1"/>
</dbReference>
<dbReference type="Gene3D" id="3.40.50.720">
    <property type="entry name" value="NAD(P)-binding Rossmann-like Domain"/>
    <property type="match status" value="1"/>
</dbReference>
<dbReference type="Pfam" id="PF00107">
    <property type="entry name" value="ADH_zinc_N"/>
    <property type="match status" value="1"/>
</dbReference>
<dbReference type="RefSeq" id="WP_205442212.1">
    <property type="nucleotide sequence ID" value="NZ_CP061510.1"/>
</dbReference>
<dbReference type="SMART" id="SM00829">
    <property type="entry name" value="PKS_ER"/>
    <property type="match status" value="1"/>
</dbReference>
<keyword evidence="4 6" id="KW-0862">Zinc</keyword>
<dbReference type="SUPFAM" id="SSF50129">
    <property type="entry name" value="GroES-like"/>
    <property type="match status" value="1"/>
</dbReference>
<gene>
    <name evidence="8" type="ORF">IDJ81_14620</name>
</gene>